<proteinExistence type="predicted"/>
<gene>
    <name evidence="1" type="ORF">LKD45_03205</name>
</gene>
<organism evidence="1 2">
    <name type="scientific">Gallintestinimicrobium propionicum</name>
    <dbReference type="NCBI Taxonomy" id="2981770"/>
    <lineage>
        <taxon>Bacteria</taxon>
        <taxon>Bacillati</taxon>
        <taxon>Bacillota</taxon>
        <taxon>Clostridia</taxon>
        <taxon>Lachnospirales</taxon>
        <taxon>Lachnospiraceae</taxon>
        <taxon>Gallintestinimicrobium</taxon>
    </lineage>
</organism>
<dbReference type="EMBL" id="JAJEQF010000004">
    <property type="protein sequence ID" value="MCC2166718.1"/>
    <property type="molecule type" value="Genomic_DNA"/>
</dbReference>
<comment type="caution">
    <text evidence="1">The sequence shown here is derived from an EMBL/GenBank/DDBJ whole genome shotgun (WGS) entry which is preliminary data.</text>
</comment>
<dbReference type="Proteomes" id="UP001199355">
    <property type="component" value="Unassembled WGS sequence"/>
</dbReference>
<sequence length="281" mass="33297">MFGYIIVNKQELKFREFDVYQSYYCGLCQSLKERFGRRGQLTLSYDMTFVALLLSALYDEPVESSTCKCVAHPFEAHATSRSVFTDYAADMNLLLSYYKCLDDWTDERKWKGRLRAAALRGRDKMVEARYPEKAEHIYTLLEHIHLYEKAQEPDVDLASGCFGEIIGEILACRKDEWEDDLRRMGFFLGKFIYLMDAYEDMEKDEKDGNYNVFLLRRKKLSDDEAFEQEAYQILQMMMAECSRIFEKLPILEHAEILRNILYSGVWCRYEMIQKKRKQKDA</sequence>
<dbReference type="RefSeq" id="WP_308727746.1">
    <property type="nucleotide sequence ID" value="NZ_JAJEQF010000004.1"/>
</dbReference>
<name>A0AAE3AVX5_9FIRM</name>
<dbReference type="InterPro" id="IPR043740">
    <property type="entry name" value="DUF5685"/>
</dbReference>
<accession>A0AAE3AVX5</accession>
<reference evidence="1 2" key="1">
    <citation type="submission" date="2021-10" db="EMBL/GenBank/DDBJ databases">
        <title>Anaerobic single-cell dispensing facilitates the cultivation of human gut bacteria.</title>
        <authorList>
            <person name="Afrizal A."/>
        </authorList>
    </citation>
    <scope>NUCLEOTIDE SEQUENCE [LARGE SCALE GENOMIC DNA]</scope>
    <source>
        <strain evidence="1 2">CLA-AA-H244</strain>
    </source>
</reference>
<keyword evidence="2" id="KW-1185">Reference proteome</keyword>
<protein>
    <submittedName>
        <fullName evidence="1">DUF5685 family protein</fullName>
    </submittedName>
</protein>
<evidence type="ECO:0000313" key="2">
    <source>
        <dbReference type="Proteomes" id="UP001199355"/>
    </source>
</evidence>
<evidence type="ECO:0000313" key="1">
    <source>
        <dbReference type="EMBL" id="MCC2166718.1"/>
    </source>
</evidence>
<dbReference type="Pfam" id="PF18937">
    <property type="entry name" value="DUF5685"/>
    <property type="match status" value="1"/>
</dbReference>
<dbReference type="AlphaFoldDB" id="A0AAE3AVX5"/>